<evidence type="ECO:0000313" key="3">
    <source>
        <dbReference type="Proteomes" id="UP000009328"/>
    </source>
</evidence>
<reference evidence="2 3" key="1">
    <citation type="journal article" date="2012" name="Eukaryot. Cell">
        <title>Draft genome sequence of Wickerhamomyces ciferrii NRRL Y-1031 F-60-10.</title>
        <authorList>
            <person name="Schneider J."/>
            <person name="Andrea H."/>
            <person name="Blom J."/>
            <person name="Jaenicke S."/>
            <person name="Ruckert C."/>
            <person name="Schorsch C."/>
            <person name="Szczepanowski R."/>
            <person name="Farwick M."/>
            <person name="Goesmann A."/>
            <person name="Puhler A."/>
            <person name="Schaffer S."/>
            <person name="Tauch A."/>
            <person name="Kohler T."/>
            <person name="Brinkrolf K."/>
        </authorList>
    </citation>
    <scope>NUCLEOTIDE SEQUENCE [LARGE SCALE GENOMIC DNA]</scope>
    <source>
        <strain evidence="3">ATCC 14091 / BCRC 22168 / CBS 111 / JCM 3599 / NBRC 0793 / NRRL Y-1031 F-60-10</strain>
    </source>
</reference>
<feature type="coiled-coil region" evidence="1">
    <location>
        <begin position="9"/>
        <end position="36"/>
    </location>
</feature>
<proteinExistence type="predicted"/>
<dbReference type="Proteomes" id="UP000009328">
    <property type="component" value="Unassembled WGS sequence"/>
</dbReference>
<name>K0KL39_WICCF</name>
<sequence>MTTDIKAPLKDANLERENLVNDIERLENEYFNLNQVEIRDNKTNLNKRIWLETVRPALLKYWKFKTSLFPLIYYSKQRLKFLNEAKETTKEETFLGPFPIEIWKIIMQKGCARMEVPSINKCFHKELAPYAYCGVGYENLQLLLVVSSTHKMRQNDACFLREGPDFPDKPCDSYSIYERNLESFNFEYEFLDVDYDVPKSIRDEIAGAKADKKTLVITDYEEIKHLVYHVLNNPDSMKHWKSINIDISILHGYKELIYDSEIYTVLEYYGRSLGNGSLSSKTQVKADDFFYGPDSHQLFHNREGRWGAPKLGLSKNFDAHSFSKIPYNTANEIFPNKVYFNELIHLSELFKSYESGQRSELLKISTDRELRMNHPYKKYVLSLDQITQSPEFNGPQFKIDGAIASHNIKIRNRRFASENEVTSLIKLMVGLLSSNKLFKDTDTSLFISGMTDFQETKDILKSQTGKYRPVTNMYKYKPHLTLLNKPKSV</sequence>
<comment type="caution">
    <text evidence="2">The sequence shown here is derived from an EMBL/GenBank/DDBJ whole genome shotgun (WGS) entry which is preliminary data.</text>
</comment>
<accession>K0KL39</accession>
<gene>
    <name evidence="2" type="ORF">BN7_3265</name>
</gene>
<dbReference type="HOGENOM" id="CLU_043708_0_0_1"/>
<evidence type="ECO:0000256" key="1">
    <source>
        <dbReference type="SAM" id="Coils"/>
    </source>
</evidence>
<dbReference type="EMBL" id="CAIF01000088">
    <property type="protein sequence ID" value="CCH43711.1"/>
    <property type="molecule type" value="Genomic_DNA"/>
</dbReference>
<protein>
    <submittedName>
        <fullName evidence="2">Uncharacterized protein</fullName>
    </submittedName>
</protein>
<dbReference type="AlphaFoldDB" id="K0KL39"/>
<organism evidence="2 3">
    <name type="scientific">Wickerhamomyces ciferrii (strain ATCC 14091 / BCRC 22168 / CBS 111 / JCM 3599 / NBRC 0793 / NRRL Y-1031 F-60-10)</name>
    <name type="common">Yeast</name>
    <name type="synonym">Pichia ciferrii</name>
    <dbReference type="NCBI Taxonomy" id="1206466"/>
    <lineage>
        <taxon>Eukaryota</taxon>
        <taxon>Fungi</taxon>
        <taxon>Dikarya</taxon>
        <taxon>Ascomycota</taxon>
        <taxon>Saccharomycotina</taxon>
        <taxon>Saccharomycetes</taxon>
        <taxon>Phaffomycetales</taxon>
        <taxon>Wickerhamomycetaceae</taxon>
        <taxon>Wickerhamomyces</taxon>
    </lineage>
</organism>
<keyword evidence="1" id="KW-0175">Coiled coil</keyword>
<evidence type="ECO:0000313" key="2">
    <source>
        <dbReference type="EMBL" id="CCH43711.1"/>
    </source>
</evidence>
<dbReference type="InParanoid" id="K0KL39"/>
<keyword evidence="3" id="KW-1185">Reference proteome</keyword>